<accession>A0ABV6FUC7</accession>
<dbReference type="PROSITE" id="PS50830">
    <property type="entry name" value="TNASE_3"/>
    <property type="match status" value="1"/>
</dbReference>
<evidence type="ECO:0000256" key="3">
    <source>
        <dbReference type="ARBA" id="ARBA00022801"/>
    </source>
</evidence>
<keyword evidence="3" id="KW-0378">Hydrolase</keyword>
<evidence type="ECO:0000256" key="1">
    <source>
        <dbReference type="ARBA" id="ARBA00022722"/>
    </source>
</evidence>
<keyword evidence="1" id="KW-0540">Nuclease</keyword>
<dbReference type="EMBL" id="JBHLWI010000029">
    <property type="protein sequence ID" value="MFC0263214.1"/>
    <property type="molecule type" value="Genomic_DNA"/>
</dbReference>
<dbReference type="InterPro" id="IPR016071">
    <property type="entry name" value="Staphylococal_nuclease_OB-fold"/>
</dbReference>
<dbReference type="Proteomes" id="UP001589797">
    <property type="component" value="Unassembled WGS sequence"/>
</dbReference>
<evidence type="ECO:0000256" key="2">
    <source>
        <dbReference type="ARBA" id="ARBA00022759"/>
    </source>
</evidence>
<dbReference type="SUPFAM" id="SSF50199">
    <property type="entry name" value="Staphylococcal nuclease"/>
    <property type="match status" value="1"/>
</dbReference>
<evidence type="ECO:0000313" key="5">
    <source>
        <dbReference type="EMBL" id="MFC0263214.1"/>
    </source>
</evidence>
<dbReference type="PANTHER" id="PTHR12302:SF3">
    <property type="entry name" value="SERINE_THREONINE-PROTEIN KINASE 31"/>
    <property type="match status" value="1"/>
</dbReference>
<gene>
    <name evidence="5" type="ORF">ACFFIP_11010</name>
</gene>
<organism evidence="5 6">
    <name type="scientific">Fontibacter flavus</name>
    <dbReference type="NCBI Taxonomy" id="654838"/>
    <lineage>
        <taxon>Bacteria</taxon>
        <taxon>Pseudomonadati</taxon>
        <taxon>Bacteroidota</taxon>
        <taxon>Cytophagia</taxon>
        <taxon>Cytophagales</taxon>
        <taxon>Cyclobacteriaceae</taxon>
        <taxon>Fontibacter</taxon>
    </lineage>
</organism>
<dbReference type="Gene3D" id="2.40.50.90">
    <property type="match status" value="1"/>
</dbReference>
<dbReference type="Pfam" id="PF00565">
    <property type="entry name" value="SNase"/>
    <property type="match status" value="1"/>
</dbReference>
<name>A0ABV6FUC7_9BACT</name>
<comment type="caution">
    <text evidence="5">The sequence shown here is derived from an EMBL/GenBank/DDBJ whole genome shotgun (WGS) entry which is preliminary data.</text>
</comment>
<sequence length="161" mass="18892">MMHKVLISFYLLFFITLFSSWAQDQQVSSKWLEISKFVDGDTFWVMDHKGNSEKIRLIGIDAPEARRTGRKDIGHYGKEASAYIERLLLGKKIRLEFDVSKYDRYKRTLAYVYLEDGTFLNAHLVAQGYATVMTVPPNVKHAELFIRLQREAREKKRGLWK</sequence>
<keyword evidence="6" id="KW-1185">Reference proteome</keyword>
<dbReference type="PANTHER" id="PTHR12302">
    <property type="entry name" value="EBNA2 BINDING PROTEIN P100"/>
    <property type="match status" value="1"/>
</dbReference>
<proteinExistence type="predicted"/>
<protein>
    <submittedName>
        <fullName evidence="5">Thermonuclease family protein</fullName>
    </submittedName>
</protein>
<reference evidence="5 6" key="1">
    <citation type="submission" date="2024-09" db="EMBL/GenBank/DDBJ databases">
        <authorList>
            <person name="Sun Q."/>
            <person name="Mori K."/>
        </authorList>
    </citation>
    <scope>NUCLEOTIDE SEQUENCE [LARGE SCALE GENOMIC DNA]</scope>
    <source>
        <strain evidence="5 6">CCM 7650</strain>
    </source>
</reference>
<dbReference type="InterPro" id="IPR035437">
    <property type="entry name" value="SNase_OB-fold_sf"/>
</dbReference>
<evidence type="ECO:0000259" key="4">
    <source>
        <dbReference type="PROSITE" id="PS50830"/>
    </source>
</evidence>
<keyword evidence="2" id="KW-0255">Endonuclease</keyword>
<feature type="domain" description="TNase-like" evidence="4">
    <location>
        <begin position="28"/>
        <end position="161"/>
    </location>
</feature>
<dbReference type="SMART" id="SM00318">
    <property type="entry name" value="SNc"/>
    <property type="match status" value="1"/>
</dbReference>
<dbReference type="RefSeq" id="WP_382387687.1">
    <property type="nucleotide sequence ID" value="NZ_JBHLWI010000029.1"/>
</dbReference>
<evidence type="ECO:0000313" key="6">
    <source>
        <dbReference type="Proteomes" id="UP001589797"/>
    </source>
</evidence>